<dbReference type="KEGG" id="slb:AWJ20_2841"/>
<reference evidence="3 4" key="1">
    <citation type="submission" date="2016-02" db="EMBL/GenBank/DDBJ databases">
        <title>Complete genome sequence and transcriptome regulation of the pentose utilising yeast Sugiyamaella lignohabitans.</title>
        <authorList>
            <person name="Bellasio M."/>
            <person name="Peymann A."/>
            <person name="Valli M."/>
            <person name="Sipitzky M."/>
            <person name="Graf A."/>
            <person name="Sauer M."/>
            <person name="Marx H."/>
            <person name="Mattanovich D."/>
        </authorList>
    </citation>
    <scope>NUCLEOTIDE SEQUENCE [LARGE SCALE GENOMIC DNA]</scope>
    <source>
        <strain evidence="3 4">CBS 10342</strain>
    </source>
</reference>
<dbReference type="EMBL" id="CP014503">
    <property type="protein sequence ID" value="ANB15216.1"/>
    <property type="molecule type" value="Genomic_DNA"/>
</dbReference>
<proteinExistence type="predicted"/>
<keyword evidence="2" id="KW-0472">Membrane</keyword>
<dbReference type="GO" id="GO:0016192">
    <property type="term" value="P:vesicle-mediated transport"/>
    <property type="evidence" value="ECO:0007669"/>
    <property type="project" value="TreeGrafter"/>
</dbReference>
<evidence type="ECO:0000256" key="2">
    <source>
        <dbReference type="SAM" id="Phobius"/>
    </source>
</evidence>
<dbReference type="PANTHER" id="PTHR28187:SF1">
    <property type="entry name" value="PROTEIN RCR1-RELATED"/>
    <property type="match status" value="1"/>
</dbReference>
<dbReference type="Pfam" id="PF12273">
    <property type="entry name" value="RCR"/>
    <property type="match status" value="1"/>
</dbReference>
<evidence type="ECO:0000313" key="4">
    <source>
        <dbReference type="Proteomes" id="UP000189580"/>
    </source>
</evidence>
<gene>
    <name evidence="3" type="primary">RCR2</name>
    <name evidence="3" type="ORF">AWJ20_2841</name>
</gene>
<organism evidence="3 4">
    <name type="scientific">Sugiyamaella lignohabitans</name>
    <dbReference type="NCBI Taxonomy" id="796027"/>
    <lineage>
        <taxon>Eukaryota</taxon>
        <taxon>Fungi</taxon>
        <taxon>Dikarya</taxon>
        <taxon>Ascomycota</taxon>
        <taxon>Saccharomycotina</taxon>
        <taxon>Dipodascomycetes</taxon>
        <taxon>Dipodascales</taxon>
        <taxon>Trichomonascaceae</taxon>
        <taxon>Sugiyamaella</taxon>
    </lineage>
</organism>
<feature type="transmembrane region" description="Helical" evidence="2">
    <location>
        <begin position="32"/>
        <end position="52"/>
    </location>
</feature>
<dbReference type="AlphaFoldDB" id="A0A167FF13"/>
<feature type="region of interest" description="Disordered" evidence="1">
    <location>
        <begin position="78"/>
        <end position="197"/>
    </location>
</feature>
<accession>A0A167FF13</accession>
<evidence type="ECO:0000313" key="3">
    <source>
        <dbReference type="EMBL" id="ANB15216.1"/>
    </source>
</evidence>
<evidence type="ECO:0000256" key="1">
    <source>
        <dbReference type="SAM" id="MobiDB-lite"/>
    </source>
</evidence>
<dbReference type="Proteomes" id="UP000189580">
    <property type="component" value="Chromosome b"/>
</dbReference>
<dbReference type="InterPro" id="IPR020999">
    <property type="entry name" value="Chitin_synth_reg_RCR"/>
</dbReference>
<keyword evidence="4" id="KW-1185">Reference proteome</keyword>
<name>A0A167FF13_9ASCO</name>
<keyword evidence="2" id="KW-1133">Transmembrane helix</keyword>
<feature type="compositionally biased region" description="Pro residues" evidence="1">
    <location>
        <begin position="123"/>
        <end position="132"/>
    </location>
</feature>
<dbReference type="GeneID" id="30034797"/>
<sequence>MIIPTELERRQFFCNTWNGVCVNSGWGTWGRWVLLAAIIVVFIILALLMRAYSSRRVRSGKAPVAGTGWMVPPSYYQSQQQYDNQGPPAAPPYNPNLGHGDAGYYDNQGNFVEHNQPPAAEYAPPPGPPPPNHGEQQGYEMNPYPYDRKGGNIEQPSPAHFNENNAGGSSSQYYSPPSHPPPGFGTAGMPGQNSQGF</sequence>
<dbReference type="RefSeq" id="XP_018737693.1">
    <property type="nucleotide sequence ID" value="XM_018879814.1"/>
</dbReference>
<protein>
    <submittedName>
        <fullName evidence="3">Rcr2p</fullName>
    </submittedName>
</protein>
<keyword evidence="2" id="KW-0812">Transmembrane</keyword>
<dbReference type="PANTHER" id="PTHR28187">
    <property type="entry name" value="PROTEIN RCR1-RELATED"/>
    <property type="match status" value="1"/>
</dbReference>